<dbReference type="EMBL" id="LQOY01000153">
    <property type="protein sequence ID" value="ORV78231.1"/>
    <property type="molecule type" value="Genomic_DNA"/>
</dbReference>
<dbReference type="Proteomes" id="UP000193928">
    <property type="component" value="Unassembled WGS sequence"/>
</dbReference>
<comment type="caution">
    <text evidence="1">The sequence shown here is derived from an EMBL/GenBank/DDBJ whole genome shotgun (WGS) entry which is preliminary data.</text>
</comment>
<evidence type="ECO:0000313" key="1">
    <source>
        <dbReference type="EMBL" id="OBS00006.1"/>
    </source>
</evidence>
<evidence type="ECO:0000313" key="4">
    <source>
        <dbReference type="Proteomes" id="UP000193928"/>
    </source>
</evidence>
<dbReference type="Proteomes" id="UP000093757">
    <property type="component" value="Unassembled WGS sequence"/>
</dbReference>
<reference evidence="1 3" key="2">
    <citation type="submission" date="2016-06" db="EMBL/GenBank/DDBJ databases">
        <authorList>
            <person name="Kjaerup R.B."/>
            <person name="Dalgaard T.S."/>
            <person name="Juul-Madsen H.R."/>
        </authorList>
    </citation>
    <scope>NUCLEOTIDE SEQUENCE [LARGE SCALE GENOMIC DNA]</scope>
    <source>
        <strain evidence="1 3">1245752.6</strain>
    </source>
</reference>
<dbReference type="AlphaFoldDB" id="A0A1A6BCJ6"/>
<name>A0A1A6BCJ6_MYCGO</name>
<dbReference type="EMBL" id="MAEM01000392">
    <property type="protein sequence ID" value="OBS00006.1"/>
    <property type="molecule type" value="Genomic_DNA"/>
</dbReference>
<reference evidence="2 4" key="1">
    <citation type="submission" date="2016-01" db="EMBL/GenBank/DDBJ databases">
        <title>The new phylogeny of the genus Mycobacterium.</title>
        <authorList>
            <person name="Tarcisio F."/>
            <person name="Conor M."/>
            <person name="Antonella G."/>
            <person name="Elisabetta G."/>
            <person name="Giulia F.S."/>
            <person name="Sara T."/>
            <person name="Anna F."/>
            <person name="Clotilde B."/>
            <person name="Roberto B."/>
            <person name="Veronica D.S."/>
            <person name="Fabio R."/>
            <person name="Monica P."/>
            <person name="Olivier J."/>
            <person name="Enrico T."/>
            <person name="Nicola S."/>
        </authorList>
    </citation>
    <scope>NUCLEOTIDE SEQUENCE [LARGE SCALE GENOMIC DNA]</scope>
    <source>
        <strain evidence="2 4">DSM 44160</strain>
    </source>
</reference>
<sequence>MAPAAGAEVPITQGVYEYVDGSGAASTWAITTTCAPHCVAHVTTAPGHGFTAPLINGRHVVTRTVPEGVTCPSYYLGDNGSSWGGGTHPVLVRQWWDPVTLAGGVDFLESSAPCGIPNPHNSFTLVKVG</sequence>
<evidence type="ECO:0000313" key="3">
    <source>
        <dbReference type="Proteomes" id="UP000093757"/>
    </source>
</evidence>
<accession>A0A1A6BCJ6</accession>
<proteinExistence type="predicted"/>
<keyword evidence="4" id="KW-1185">Reference proteome</keyword>
<gene>
    <name evidence="1" type="ORF">A9W98_27095</name>
    <name evidence="2" type="ORF">AWC08_31765</name>
</gene>
<evidence type="ECO:0000313" key="2">
    <source>
        <dbReference type="EMBL" id="ORV78231.1"/>
    </source>
</evidence>
<organism evidence="1 3">
    <name type="scientific">Mycobacterium gordonae</name>
    <dbReference type="NCBI Taxonomy" id="1778"/>
    <lineage>
        <taxon>Bacteria</taxon>
        <taxon>Bacillati</taxon>
        <taxon>Actinomycetota</taxon>
        <taxon>Actinomycetes</taxon>
        <taxon>Mycobacteriales</taxon>
        <taxon>Mycobacteriaceae</taxon>
        <taxon>Mycobacterium</taxon>
    </lineage>
</organism>
<protein>
    <submittedName>
        <fullName evidence="1">Uncharacterized protein</fullName>
    </submittedName>
</protein>